<dbReference type="SUPFAM" id="SSF103473">
    <property type="entry name" value="MFS general substrate transporter"/>
    <property type="match status" value="1"/>
</dbReference>
<evidence type="ECO:0000313" key="10">
    <source>
        <dbReference type="EMBL" id="RKN47835.1"/>
    </source>
</evidence>
<feature type="transmembrane region" description="Helical" evidence="8">
    <location>
        <begin position="43"/>
        <end position="64"/>
    </location>
</feature>
<comment type="subcellular location">
    <subcellularLocation>
        <location evidence="1">Cell membrane</location>
        <topology evidence="1">Multi-pass membrane protein</topology>
    </subcellularLocation>
</comment>
<protein>
    <submittedName>
        <fullName evidence="10">MFS transporter</fullName>
    </submittedName>
</protein>
<keyword evidence="3" id="KW-1003">Cell membrane</keyword>
<dbReference type="GO" id="GO:0005886">
    <property type="term" value="C:plasma membrane"/>
    <property type="evidence" value="ECO:0007669"/>
    <property type="project" value="UniProtKB-SubCell"/>
</dbReference>
<gene>
    <name evidence="10" type="ORF">D7223_13930</name>
</gene>
<keyword evidence="2" id="KW-0813">Transport</keyword>
<feature type="transmembrane region" description="Helical" evidence="8">
    <location>
        <begin position="7"/>
        <end position="31"/>
    </location>
</feature>
<dbReference type="OrthoDB" id="3356789at2"/>
<feature type="transmembrane region" description="Helical" evidence="8">
    <location>
        <begin position="131"/>
        <end position="154"/>
    </location>
</feature>
<dbReference type="RefSeq" id="WP_120728795.1">
    <property type="nucleotide sequence ID" value="NZ_RBAK01000004.1"/>
</dbReference>
<feature type="compositionally biased region" description="Low complexity" evidence="7">
    <location>
        <begin position="401"/>
        <end position="417"/>
    </location>
</feature>
<organism evidence="10 11">
    <name type="scientific">Micromonospora endolithica</name>
    <dbReference type="NCBI Taxonomy" id="230091"/>
    <lineage>
        <taxon>Bacteria</taxon>
        <taxon>Bacillati</taxon>
        <taxon>Actinomycetota</taxon>
        <taxon>Actinomycetes</taxon>
        <taxon>Micromonosporales</taxon>
        <taxon>Micromonosporaceae</taxon>
        <taxon>Micromonospora</taxon>
    </lineage>
</organism>
<feature type="transmembrane region" description="Helical" evidence="8">
    <location>
        <begin position="199"/>
        <end position="218"/>
    </location>
</feature>
<dbReference type="InterPro" id="IPR036259">
    <property type="entry name" value="MFS_trans_sf"/>
</dbReference>
<keyword evidence="4 8" id="KW-0812">Transmembrane</keyword>
<accession>A0A3A9ZID1</accession>
<evidence type="ECO:0000256" key="1">
    <source>
        <dbReference type="ARBA" id="ARBA00004651"/>
    </source>
</evidence>
<feature type="transmembrane region" description="Helical" evidence="8">
    <location>
        <begin position="238"/>
        <end position="258"/>
    </location>
</feature>
<feature type="region of interest" description="Disordered" evidence="7">
    <location>
        <begin position="380"/>
        <end position="417"/>
    </location>
</feature>
<dbReference type="InterPro" id="IPR020846">
    <property type="entry name" value="MFS_dom"/>
</dbReference>
<feature type="transmembrane region" description="Helical" evidence="8">
    <location>
        <begin position="292"/>
        <end position="316"/>
    </location>
</feature>
<reference evidence="10 11" key="1">
    <citation type="journal article" date="2004" name="Syst. Appl. Microbiol.">
        <title>Cryptoendolithic actinomycetes from antarctic sandstone rock samples: Micromonospora endolithica sp. nov. and two isolates related to Micromonospora coerulea Jensen 1932.</title>
        <authorList>
            <person name="Hirsch P."/>
            <person name="Mevs U."/>
            <person name="Kroppenstedt R.M."/>
            <person name="Schumann P."/>
            <person name="Stackebrandt E."/>
        </authorList>
    </citation>
    <scope>NUCLEOTIDE SEQUENCE [LARGE SCALE GENOMIC DNA]</scope>
    <source>
        <strain evidence="10 11">JCM 12677</strain>
    </source>
</reference>
<evidence type="ECO:0000256" key="3">
    <source>
        <dbReference type="ARBA" id="ARBA00022475"/>
    </source>
</evidence>
<feature type="transmembrane region" description="Helical" evidence="8">
    <location>
        <begin position="267"/>
        <end position="286"/>
    </location>
</feature>
<dbReference type="GO" id="GO:0022857">
    <property type="term" value="F:transmembrane transporter activity"/>
    <property type="evidence" value="ECO:0007669"/>
    <property type="project" value="InterPro"/>
</dbReference>
<keyword evidence="11" id="KW-1185">Reference proteome</keyword>
<feature type="transmembrane region" description="Helical" evidence="8">
    <location>
        <begin position="357"/>
        <end position="374"/>
    </location>
</feature>
<evidence type="ECO:0000256" key="7">
    <source>
        <dbReference type="SAM" id="MobiDB-lite"/>
    </source>
</evidence>
<dbReference type="PROSITE" id="PS50850">
    <property type="entry name" value="MFS"/>
    <property type="match status" value="1"/>
</dbReference>
<dbReference type="Gene3D" id="1.20.1250.20">
    <property type="entry name" value="MFS general substrate transporter like domains"/>
    <property type="match status" value="1"/>
</dbReference>
<dbReference type="Pfam" id="PF07690">
    <property type="entry name" value="MFS_1"/>
    <property type="match status" value="1"/>
</dbReference>
<evidence type="ECO:0000256" key="2">
    <source>
        <dbReference type="ARBA" id="ARBA00022448"/>
    </source>
</evidence>
<dbReference type="InterPro" id="IPR050171">
    <property type="entry name" value="MFS_Transporters"/>
</dbReference>
<dbReference type="PANTHER" id="PTHR23517">
    <property type="entry name" value="RESISTANCE PROTEIN MDTM, PUTATIVE-RELATED-RELATED"/>
    <property type="match status" value="1"/>
</dbReference>
<dbReference type="EMBL" id="RBAK01000004">
    <property type="protein sequence ID" value="RKN47835.1"/>
    <property type="molecule type" value="Genomic_DNA"/>
</dbReference>
<dbReference type="Proteomes" id="UP000281726">
    <property type="component" value="Unassembled WGS sequence"/>
</dbReference>
<dbReference type="PANTHER" id="PTHR23517:SF2">
    <property type="entry name" value="MULTIDRUG RESISTANCE PROTEIN MDTH"/>
    <property type="match status" value="1"/>
</dbReference>
<proteinExistence type="predicted"/>
<evidence type="ECO:0000256" key="5">
    <source>
        <dbReference type="ARBA" id="ARBA00022989"/>
    </source>
</evidence>
<evidence type="ECO:0000259" key="9">
    <source>
        <dbReference type="PROSITE" id="PS50850"/>
    </source>
</evidence>
<dbReference type="AlphaFoldDB" id="A0A3A9ZID1"/>
<keyword evidence="5 8" id="KW-1133">Transmembrane helix</keyword>
<name>A0A3A9ZID1_9ACTN</name>
<feature type="domain" description="Major facilitator superfamily (MFS) profile" evidence="9">
    <location>
        <begin position="7"/>
        <end position="381"/>
    </location>
</feature>
<sequence length="417" mass="42975">MQRLTPAARLVVVGGALTNIGTFGVAPFLAVLMVRLGYSAAEVALVLGANLVAARLLPLAAGLLGDRVHHVRVMVLGLVVRGLGLTGFALNDDVGWFLVCSALVGIGGAGYEPNAYAVLAAEPDERRRARGYTLLNLGQNIGATTGPLIGGALVVVDSRVLFLVAGALMFATALAFAAQRRHLRTTATDQPVHQSLRRVFTNGRFLRFGAAMALFWFIDAQFQTSLPIYAADLSGRLELAGTVLAVNGLAGLVALLLLRRQFERRPALSLSATGFAVVAVSMAAIAVLPQLWWLLACVAVYTVGETLVFVTADIYIAEVADTRDAAAFFGGHDVFWAVGGTIGYFAGTALIGGGGPGVWLVFAVAAVLGYALLARDRRRAAGGPGAGDAPTGEPNGPPAAGPAAPTVAGSAPTGPAR</sequence>
<evidence type="ECO:0000256" key="8">
    <source>
        <dbReference type="SAM" id="Phobius"/>
    </source>
</evidence>
<feature type="transmembrane region" description="Helical" evidence="8">
    <location>
        <begin position="160"/>
        <end position="178"/>
    </location>
</feature>
<evidence type="ECO:0000256" key="6">
    <source>
        <dbReference type="ARBA" id="ARBA00023136"/>
    </source>
</evidence>
<evidence type="ECO:0000256" key="4">
    <source>
        <dbReference type="ARBA" id="ARBA00022692"/>
    </source>
</evidence>
<dbReference type="InterPro" id="IPR011701">
    <property type="entry name" value="MFS"/>
</dbReference>
<feature type="transmembrane region" description="Helical" evidence="8">
    <location>
        <begin position="328"/>
        <end position="351"/>
    </location>
</feature>
<evidence type="ECO:0000313" key="11">
    <source>
        <dbReference type="Proteomes" id="UP000281726"/>
    </source>
</evidence>
<comment type="caution">
    <text evidence="10">The sequence shown here is derived from an EMBL/GenBank/DDBJ whole genome shotgun (WGS) entry which is preliminary data.</text>
</comment>
<keyword evidence="6 8" id="KW-0472">Membrane</keyword>